<protein>
    <submittedName>
        <fullName evidence="1">Uncharacterized protein</fullName>
    </submittedName>
</protein>
<name>A0ABQ4S0I6_9HYPH</name>
<evidence type="ECO:0000313" key="1">
    <source>
        <dbReference type="EMBL" id="GJD96145.1"/>
    </source>
</evidence>
<keyword evidence="2" id="KW-1185">Reference proteome</keyword>
<gene>
    <name evidence="1" type="ORF">OCOJLMKI_3363</name>
</gene>
<dbReference type="Proteomes" id="UP001055125">
    <property type="component" value="Unassembled WGS sequence"/>
</dbReference>
<sequence>MARSAQSAGRLCKTAPLMRKPTARPTTRVSGVYHLAAGSNVLRASDVQVRNASTKARKAALG</sequence>
<reference evidence="1" key="2">
    <citation type="submission" date="2021-08" db="EMBL/GenBank/DDBJ databases">
        <authorList>
            <person name="Tani A."/>
            <person name="Ola A."/>
            <person name="Ogura Y."/>
            <person name="Katsura K."/>
            <person name="Hayashi T."/>
        </authorList>
    </citation>
    <scope>NUCLEOTIDE SEQUENCE</scope>
    <source>
        <strain evidence="1">DSM 19015</strain>
    </source>
</reference>
<dbReference type="EMBL" id="BPQP01000056">
    <property type="protein sequence ID" value="GJD96145.1"/>
    <property type="molecule type" value="Genomic_DNA"/>
</dbReference>
<reference evidence="1" key="1">
    <citation type="journal article" date="2021" name="Front. Microbiol.">
        <title>Comprehensive Comparative Genomics and Phenotyping of Methylobacterium Species.</title>
        <authorList>
            <person name="Alessa O."/>
            <person name="Ogura Y."/>
            <person name="Fujitani Y."/>
            <person name="Takami H."/>
            <person name="Hayashi T."/>
            <person name="Sahin N."/>
            <person name="Tani A."/>
        </authorList>
    </citation>
    <scope>NUCLEOTIDE SEQUENCE</scope>
    <source>
        <strain evidence="1">DSM 19015</strain>
    </source>
</reference>
<evidence type="ECO:0000313" key="2">
    <source>
        <dbReference type="Proteomes" id="UP001055125"/>
    </source>
</evidence>
<comment type="caution">
    <text evidence="1">The sequence shown here is derived from an EMBL/GenBank/DDBJ whole genome shotgun (WGS) entry which is preliminary data.</text>
</comment>
<proteinExistence type="predicted"/>
<organism evidence="1 2">
    <name type="scientific">Methylobacterium iners</name>
    <dbReference type="NCBI Taxonomy" id="418707"/>
    <lineage>
        <taxon>Bacteria</taxon>
        <taxon>Pseudomonadati</taxon>
        <taxon>Pseudomonadota</taxon>
        <taxon>Alphaproteobacteria</taxon>
        <taxon>Hyphomicrobiales</taxon>
        <taxon>Methylobacteriaceae</taxon>
        <taxon>Methylobacterium</taxon>
    </lineage>
</organism>
<accession>A0ABQ4S0I6</accession>